<organism evidence="1 2">
    <name type="scientific">Leptospira tipperaryensis</name>
    <dbReference type="NCBI Taxonomy" id="2564040"/>
    <lineage>
        <taxon>Bacteria</taxon>
        <taxon>Pseudomonadati</taxon>
        <taxon>Spirochaetota</taxon>
        <taxon>Spirochaetia</taxon>
        <taxon>Leptospirales</taxon>
        <taxon>Leptospiraceae</taxon>
        <taxon>Leptospira</taxon>
    </lineage>
</organism>
<name>A0A1D7V3U5_9LEPT</name>
<reference evidence="1 2" key="1">
    <citation type="submission" date="2016-04" db="EMBL/GenBank/DDBJ databases">
        <title>Complete genome seqeunce of Leptospira alstonii serovar Room22.</title>
        <authorList>
            <person name="Nally J.E."/>
            <person name="Bayles D.O."/>
            <person name="Hurley D."/>
            <person name="Fanning S."/>
            <person name="McMahon B.J."/>
            <person name="Arent Z."/>
        </authorList>
    </citation>
    <scope>NUCLEOTIDE SEQUENCE [LARGE SCALE GENOMIC DNA]</scope>
    <source>
        <strain evidence="1 2">GWTS #1</strain>
    </source>
</reference>
<proteinExistence type="predicted"/>
<gene>
    <name evidence="1" type="ORF">A0128_21055</name>
</gene>
<dbReference type="AlphaFoldDB" id="A0A1D7V3U5"/>
<accession>A0A1D7V3U5</accession>
<dbReference type="Proteomes" id="UP000094197">
    <property type="component" value="Chromosome 2"/>
</dbReference>
<dbReference type="EMBL" id="CP015218">
    <property type="protein sequence ID" value="AOP36501.1"/>
    <property type="molecule type" value="Genomic_DNA"/>
</dbReference>
<evidence type="ECO:0000313" key="1">
    <source>
        <dbReference type="EMBL" id="AOP36501.1"/>
    </source>
</evidence>
<evidence type="ECO:0000313" key="2">
    <source>
        <dbReference type="Proteomes" id="UP000094197"/>
    </source>
</evidence>
<sequence>MSVDGTEFGKKFLSCNPLGFETGWKESNSFFLNYFCSVFSTKDTFKLWKTQMGTKHSGKKESAFHRIL</sequence>
<keyword evidence="2" id="KW-1185">Reference proteome</keyword>
<dbReference type="KEGG" id="laj:A0128_21055"/>
<protein>
    <submittedName>
        <fullName evidence="1">Uncharacterized protein</fullName>
    </submittedName>
</protein>